<accession>X1JYH6</accession>
<comment type="caution">
    <text evidence="2">The sequence shown here is derived from an EMBL/GenBank/DDBJ whole genome shotgun (WGS) entry which is preliminary data.</text>
</comment>
<evidence type="ECO:0000259" key="1">
    <source>
        <dbReference type="Pfam" id="PF07733"/>
    </source>
</evidence>
<proteinExistence type="predicted"/>
<dbReference type="Pfam" id="PF07733">
    <property type="entry name" value="DNA_pol3_alpha"/>
    <property type="match status" value="1"/>
</dbReference>
<protein>
    <recommendedName>
        <fullName evidence="1">Bacterial DNA polymerase III alpha subunit NTPase domain-containing protein</fullName>
    </recommendedName>
</protein>
<name>X1JYH6_9ZZZZ</name>
<feature type="non-terminal residue" evidence="2">
    <location>
        <position position="226"/>
    </location>
</feature>
<evidence type="ECO:0000313" key="2">
    <source>
        <dbReference type="EMBL" id="GAH86440.1"/>
    </source>
</evidence>
<dbReference type="GO" id="GO:0008408">
    <property type="term" value="F:3'-5' exonuclease activity"/>
    <property type="evidence" value="ECO:0007669"/>
    <property type="project" value="InterPro"/>
</dbReference>
<dbReference type="SUPFAM" id="SSF89550">
    <property type="entry name" value="PHP domain-like"/>
    <property type="match status" value="1"/>
</dbReference>
<dbReference type="PANTHER" id="PTHR32294:SF0">
    <property type="entry name" value="DNA POLYMERASE III SUBUNIT ALPHA"/>
    <property type="match status" value="1"/>
</dbReference>
<reference evidence="2" key="1">
    <citation type="journal article" date="2014" name="Front. Microbiol.">
        <title>High frequency of phylogenetically diverse reductive dehalogenase-homologous genes in deep subseafloor sedimentary metagenomes.</title>
        <authorList>
            <person name="Kawai M."/>
            <person name="Futagami T."/>
            <person name="Toyoda A."/>
            <person name="Takaki Y."/>
            <person name="Nishi S."/>
            <person name="Hori S."/>
            <person name="Arai W."/>
            <person name="Tsubouchi T."/>
            <person name="Morono Y."/>
            <person name="Uchiyama I."/>
            <person name="Ito T."/>
            <person name="Fujiyama A."/>
            <person name="Inagaki F."/>
            <person name="Takami H."/>
        </authorList>
    </citation>
    <scope>NUCLEOTIDE SEQUENCE</scope>
    <source>
        <strain evidence="2">Expedition CK06-06</strain>
    </source>
</reference>
<dbReference type="InterPro" id="IPR011708">
    <property type="entry name" value="DNA_pol3_alpha_NTPase_dom"/>
</dbReference>
<organism evidence="2">
    <name type="scientific">marine sediment metagenome</name>
    <dbReference type="NCBI Taxonomy" id="412755"/>
    <lineage>
        <taxon>unclassified sequences</taxon>
        <taxon>metagenomes</taxon>
        <taxon>ecological metagenomes</taxon>
    </lineage>
</organism>
<sequence length="226" mass="25739">MKGEIPSLLQKGRFDEARQVCLFYQDLYKDDFYLEVQDTGLEEQKEVNQALVQLSRELSIPLVATNDVHYLYRKDARTQDVLLCIQTGKTLKDTDRLKFASSEFYFRSPEEMGKVFSDLPEAISNSRAISEKCNLKLDLGKIHLPHYQIPSGYDLNGYLKKLCQEGVSNRYATASSTVLKRLEVELNIIGRMGYAGYFLVVWDFARYAKEKQILVGPGRGSVTGSL</sequence>
<dbReference type="InterPro" id="IPR016195">
    <property type="entry name" value="Pol/histidinol_Pase-like"/>
</dbReference>
<dbReference type="AlphaFoldDB" id="X1JYH6"/>
<gene>
    <name evidence="2" type="ORF">S03H2_59967</name>
</gene>
<dbReference type="PANTHER" id="PTHR32294">
    <property type="entry name" value="DNA POLYMERASE III SUBUNIT ALPHA"/>
    <property type="match status" value="1"/>
</dbReference>
<dbReference type="Gene3D" id="3.20.20.140">
    <property type="entry name" value="Metal-dependent hydrolases"/>
    <property type="match status" value="1"/>
</dbReference>
<dbReference type="EMBL" id="BARU01038602">
    <property type="protein sequence ID" value="GAH86440.1"/>
    <property type="molecule type" value="Genomic_DNA"/>
</dbReference>
<dbReference type="InterPro" id="IPR004805">
    <property type="entry name" value="DnaE2/DnaE/PolC"/>
</dbReference>
<feature type="domain" description="Bacterial DNA polymerase III alpha subunit NTPase" evidence="1">
    <location>
        <begin position="158"/>
        <end position="226"/>
    </location>
</feature>
<dbReference type="GO" id="GO:0006260">
    <property type="term" value="P:DNA replication"/>
    <property type="evidence" value="ECO:0007669"/>
    <property type="project" value="InterPro"/>
</dbReference>